<dbReference type="Proteomes" id="UP000297452">
    <property type="component" value="Unassembled WGS sequence"/>
</dbReference>
<dbReference type="AlphaFoldDB" id="A0A4Z1ITF7"/>
<protein>
    <submittedName>
        <fullName evidence="1">Uncharacterized protein</fullName>
    </submittedName>
</protein>
<evidence type="ECO:0000313" key="2">
    <source>
        <dbReference type="Proteomes" id="UP000297452"/>
    </source>
</evidence>
<organism evidence="1 2">
    <name type="scientific">Botryotinia narcissicola</name>
    <dbReference type="NCBI Taxonomy" id="278944"/>
    <lineage>
        <taxon>Eukaryota</taxon>
        <taxon>Fungi</taxon>
        <taxon>Dikarya</taxon>
        <taxon>Ascomycota</taxon>
        <taxon>Pezizomycotina</taxon>
        <taxon>Leotiomycetes</taxon>
        <taxon>Helotiales</taxon>
        <taxon>Sclerotiniaceae</taxon>
        <taxon>Botryotinia</taxon>
    </lineage>
</organism>
<comment type="caution">
    <text evidence="1">The sequence shown here is derived from an EMBL/GenBank/DDBJ whole genome shotgun (WGS) entry which is preliminary data.</text>
</comment>
<keyword evidence="2" id="KW-1185">Reference proteome</keyword>
<proteinExistence type="predicted"/>
<dbReference type="EMBL" id="PQXJ01000085">
    <property type="protein sequence ID" value="TGO64749.1"/>
    <property type="molecule type" value="Genomic_DNA"/>
</dbReference>
<gene>
    <name evidence="1" type="ORF">BOTNAR_0085g00250</name>
</gene>
<evidence type="ECO:0000313" key="1">
    <source>
        <dbReference type="EMBL" id="TGO64749.1"/>
    </source>
</evidence>
<reference evidence="1 2" key="1">
    <citation type="submission" date="2017-12" db="EMBL/GenBank/DDBJ databases">
        <title>Comparative genomics of Botrytis spp.</title>
        <authorList>
            <person name="Valero-Jimenez C.A."/>
            <person name="Tapia P."/>
            <person name="Veloso J."/>
            <person name="Silva-Moreno E."/>
            <person name="Staats M."/>
            <person name="Valdes J.H."/>
            <person name="Van Kan J.A.L."/>
        </authorList>
    </citation>
    <scope>NUCLEOTIDE SEQUENCE [LARGE SCALE GENOMIC DNA]</scope>
    <source>
        <strain evidence="1 2">MUCL2120</strain>
    </source>
</reference>
<accession>A0A4Z1ITF7</accession>
<sequence length="64" mass="6792">MTSNVTYGSSNMAPNSALQSEMGNLRVFITVGDRGYAWRWSDVGADAGLGTPDGFQKKGRVGHA</sequence>
<name>A0A4Z1ITF7_9HELO</name>